<evidence type="ECO:0000256" key="6">
    <source>
        <dbReference type="RuleBase" id="RU363053"/>
    </source>
</evidence>
<evidence type="ECO:0000313" key="7">
    <source>
        <dbReference type="EMBL" id="PHH78464.1"/>
    </source>
</evidence>
<dbReference type="GO" id="GO:0016020">
    <property type="term" value="C:membrane"/>
    <property type="evidence" value="ECO:0007669"/>
    <property type="project" value="UniProtKB-SubCell"/>
</dbReference>
<dbReference type="PANTHER" id="PTHR11266:SF17">
    <property type="entry name" value="PROTEIN MPV17"/>
    <property type="match status" value="1"/>
</dbReference>
<keyword evidence="8" id="KW-1185">Reference proteome</keyword>
<name>A0A2C5ZGA3_9HYPO</name>
<keyword evidence="5 6" id="KW-0472">Membrane</keyword>
<organism evidence="7 8">
    <name type="scientific">Ophiocordyceps camponoti-rufipedis</name>
    <dbReference type="NCBI Taxonomy" id="2004952"/>
    <lineage>
        <taxon>Eukaryota</taxon>
        <taxon>Fungi</taxon>
        <taxon>Dikarya</taxon>
        <taxon>Ascomycota</taxon>
        <taxon>Pezizomycotina</taxon>
        <taxon>Sordariomycetes</taxon>
        <taxon>Hypocreomycetidae</taxon>
        <taxon>Hypocreales</taxon>
        <taxon>Ophiocordycipitaceae</taxon>
        <taxon>Ophiocordyceps</taxon>
    </lineage>
</organism>
<comment type="caution">
    <text evidence="7">The sequence shown here is derived from an EMBL/GenBank/DDBJ whole genome shotgun (WGS) entry which is preliminary data.</text>
</comment>
<dbReference type="GO" id="GO:0005739">
    <property type="term" value="C:mitochondrion"/>
    <property type="evidence" value="ECO:0007669"/>
    <property type="project" value="TreeGrafter"/>
</dbReference>
<comment type="subcellular location">
    <subcellularLocation>
        <location evidence="1">Membrane</location>
        <topology evidence="1">Multi-pass membrane protein</topology>
    </subcellularLocation>
</comment>
<dbReference type="AlphaFoldDB" id="A0A2C5ZGA3"/>
<dbReference type="PANTHER" id="PTHR11266">
    <property type="entry name" value="PEROXISOMAL MEMBRANE PROTEIN 2, PXMP2 MPV17"/>
    <property type="match status" value="1"/>
</dbReference>
<dbReference type="Proteomes" id="UP000226431">
    <property type="component" value="Unassembled WGS sequence"/>
</dbReference>
<proteinExistence type="inferred from homology"/>
<reference evidence="7 8" key="1">
    <citation type="submission" date="2017-06" db="EMBL/GenBank/DDBJ databases">
        <title>Ant-infecting Ophiocordyceps genomes reveal a high diversity of potential behavioral manipulation genes and a possible major role for enterotoxins.</title>
        <authorList>
            <person name="De Bekker C."/>
            <person name="Evans H.C."/>
            <person name="Brachmann A."/>
            <person name="Hughes D.P."/>
        </authorList>
    </citation>
    <scope>NUCLEOTIDE SEQUENCE [LARGE SCALE GENOMIC DNA]</scope>
    <source>
        <strain evidence="7 8">Map16</strain>
    </source>
</reference>
<dbReference type="EMBL" id="NJES01000078">
    <property type="protein sequence ID" value="PHH78464.1"/>
    <property type="molecule type" value="Genomic_DNA"/>
</dbReference>
<feature type="transmembrane region" description="Helical" evidence="6">
    <location>
        <begin position="75"/>
        <end position="94"/>
    </location>
</feature>
<evidence type="ECO:0000313" key="8">
    <source>
        <dbReference type="Proteomes" id="UP000226431"/>
    </source>
</evidence>
<dbReference type="Pfam" id="PF04117">
    <property type="entry name" value="Mpv17_PMP22"/>
    <property type="match status" value="1"/>
</dbReference>
<evidence type="ECO:0000256" key="3">
    <source>
        <dbReference type="ARBA" id="ARBA00022692"/>
    </source>
</evidence>
<keyword evidence="3 6" id="KW-0812">Transmembrane</keyword>
<keyword evidence="4 6" id="KW-1133">Transmembrane helix</keyword>
<evidence type="ECO:0000256" key="2">
    <source>
        <dbReference type="ARBA" id="ARBA00006824"/>
    </source>
</evidence>
<dbReference type="InterPro" id="IPR007248">
    <property type="entry name" value="Mpv17_PMP22"/>
</dbReference>
<evidence type="ECO:0000256" key="4">
    <source>
        <dbReference type="ARBA" id="ARBA00022989"/>
    </source>
</evidence>
<sequence>MRLRPDQVSPLSLKRNSEMFLHQNSLEYNAKLASRPLLTQSVTTAVLFATGDITAQQLVDKRGIKGHDLMRTGRMALYGGFVFGPVATTWFGFLSRNIKMANRRIETLARVAVDQTVFAPVMIGVFLSSMATMEGASAKQRLEKTWWPALKTNWMVWPFVQMINFTFLPLQHRVLFANIVSIGWNSYLSWVNSQSVAVQGEEMTEKV</sequence>
<comment type="caution">
    <text evidence="6">Lacks conserved residue(s) required for the propagation of feature annotation.</text>
</comment>
<evidence type="ECO:0000256" key="1">
    <source>
        <dbReference type="ARBA" id="ARBA00004141"/>
    </source>
</evidence>
<accession>A0A2C5ZGA3</accession>
<evidence type="ECO:0008006" key="9">
    <source>
        <dbReference type="Google" id="ProtNLM"/>
    </source>
</evidence>
<evidence type="ECO:0000256" key="5">
    <source>
        <dbReference type="ARBA" id="ARBA00023136"/>
    </source>
</evidence>
<dbReference type="STRING" id="2004952.A0A2C5ZGA3"/>
<dbReference type="OrthoDB" id="430207at2759"/>
<gene>
    <name evidence="7" type="ORF">CDD80_6807</name>
</gene>
<protein>
    <recommendedName>
        <fullName evidence="9">Protein SYM1</fullName>
    </recommendedName>
</protein>
<comment type="similarity">
    <text evidence="2 6">Belongs to the peroxisomal membrane protein PXMP2/4 family.</text>
</comment>